<dbReference type="EMBL" id="OD568369">
    <property type="protein sequence ID" value="CAD7446883.1"/>
    <property type="molecule type" value="Genomic_DNA"/>
</dbReference>
<dbReference type="AlphaFoldDB" id="A0A7R9I408"/>
<feature type="coiled-coil region" evidence="1">
    <location>
        <begin position="1"/>
        <end position="35"/>
    </location>
</feature>
<gene>
    <name evidence="2" type="ORF">TBIB3V08_LOCUS9203</name>
</gene>
<keyword evidence="1" id="KW-0175">Coiled coil</keyword>
<sequence>MADQYLTVRSLKEKLAETQNELNQLKDKSDAYTTRKKLGLHTPSEVTKGSEKVMRQVSETNDAGKKQLDCERRVQELHNNLEECRKHMGLSLFRLTHAAADKNIQTEEWLIDAEEFRQKAEEGQATFNNLKAETDYLLHNLKSREKQVDNLENMIYSLKEIVVKSQTELSQVQVNATLYLKDKEAAERAQAQYRASIHLMKEALHLGQRQKDISSEKIMSISQEEVELNKPISLNLDSYTIVFDHNITAPDDMKDEMNKILESIKLKDKQIKTQDQRITELSQLLEEAQMNIKKIQKVANVHTNMEQEYEAKINKLQKDLIESKKQIEDLQRVENGPERDEGDWIELAQDRDGLRTFVGAAMN</sequence>
<protein>
    <submittedName>
        <fullName evidence="2">Uncharacterized protein</fullName>
    </submittedName>
</protein>
<proteinExistence type="predicted"/>
<reference evidence="2" key="1">
    <citation type="submission" date="2020-11" db="EMBL/GenBank/DDBJ databases">
        <authorList>
            <person name="Tran Van P."/>
        </authorList>
    </citation>
    <scope>NUCLEOTIDE SEQUENCE</scope>
</reference>
<evidence type="ECO:0000256" key="1">
    <source>
        <dbReference type="SAM" id="Coils"/>
    </source>
</evidence>
<feature type="coiled-coil region" evidence="1">
    <location>
        <begin position="271"/>
        <end position="333"/>
    </location>
</feature>
<organism evidence="2">
    <name type="scientific">Timema bartmani</name>
    <dbReference type="NCBI Taxonomy" id="61472"/>
    <lineage>
        <taxon>Eukaryota</taxon>
        <taxon>Metazoa</taxon>
        <taxon>Ecdysozoa</taxon>
        <taxon>Arthropoda</taxon>
        <taxon>Hexapoda</taxon>
        <taxon>Insecta</taxon>
        <taxon>Pterygota</taxon>
        <taxon>Neoptera</taxon>
        <taxon>Polyneoptera</taxon>
        <taxon>Phasmatodea</taxon>
        <taxon>Timematodea</taxon>
        <taxon>Timematoidea</taxon>
        <taxon>Timematidae</taxon>
        <taxon>Timema</taxon>
    </lineage>
</organism>
<name>A0A7R9I408_9NEOP</name>
<evidence type="ECO:0000313" key="2">
    <source>
        <dbReference type="EMBL" id="CAD7446883.1"/>
    </source>
</evidence>
<accession>A0A7R9I408</accession>